<evidence type="ECO:0000313" key="4">
    <source>
        <dbReference type="EMBL" id="MBW4658929.1"/>
    </source>
</evidence>
<keyword evidence="4" id="KW-0378">Hydrolase</keyword>
<keyword evidence="1" id="KW-1133">Transmembrane helix</keyword>
<gene>
    <name evidence="4" type="ORF">KME15_09655</name>
</gene>
<dbReference type="Pfam" id="PF23678">
    <property type="entry name" value="YqhI"/>
    <property type="match status" value="1"/>
</dbReference>
<evidence type="ECO:0000256" key="1">
    <source>
        <dbReference type="SAM" id="Phobius"/>
    </source>
</evidence>
<dbReference type="InterPro" id="IPR029058">
    <property type="entry name" value="AB_hydrolase_fold"/>
</dbReference>
<evidence type="ECO:0000259" key="3">
    <source>
        <dbReference type="Pfam" id="PF23678"/>
    </source>
</evidence>
<sequence length="291" mass="31428">MKRANQVNQEIIDLFDEYTHTALARRDFFKKLVLLAGGTAAATALLPILESNYAKAVMVAEDDPQLSTETITYPGAGGEMMGYLARPKNASGDLPKVIVIHENRGLTAHIQDVVRRVALEGYEALGADFLSIAGGTPKDEDRARELIGALDAQQTLGNLMATLAFLQSRGASKVGCVGFCWGGAMTNQLAVNAPDLGAAIAFYGLVPPVEDVPKIQSPLLLHYAGLDERINQGIPGYEAALRAGGKDYTLCMYGKVNHAFHNDTSEARYDANAAQLAWERSIAFFDYYLKA</sequence>
<dbReference type="Pfam" id="PF01738">
    <property type="entry name" value="DLH"/>
    <property type="match status" value="1"/>
</dbReference>
<evidence type="ECO:0000259" key="2">
    <source>
        <dbReference type="Pfam" id="PF01738"/>
    </source>
</evidence>
<dbReference type="PROSITE" id="PS51318">
    <property type="entry name" value="TAT"/>
    <property type="match status" value="1"/>
</dbReference>
<comment type="caution">
    <text evidence="4">The sequence shown here is derived from an EMBL/GenBank/DDBJ whole genome shotgun (WGS) entry which is preliminary data.</text>
</comment>
<keyword evidence="1" id="KW-0472">Membrane</keyword>
<dbReference type="InterPro" id="IPR051049">
    <property type="entry name" value="Dienelactone_hydrolase-like"/>
</dbReference>
<protein>
    <submittedName>
        <fullName evidence="4">Dienelactone hydrolase family protein</fullName>
    </submittedName>
</protein>
<dbReference type="AlphaFoldDB" id="A0A951QBP0"/>
<evidence type="ECO:0000313" key="5">
    <source>
        <dbReference type="Proteomes" id="UP000757435"/>
    </source>
</evidence>
<keyword evidence="1" id="KW-0812">Transmembrane</keyword>
<reference evidence="4" key="1">
    <citation type="submission" date="2021-05" db="EMBL/GenBank/DDBJ databases">
        <authorList>
            <person name="Pietrasiak N."/>
            <person name="Ward R."/>
            <person name="Stajich J.E."/>
            <person name="Kurbessoian T."/>
        </authorList>
    </citation>
    <scope>NUCLEOTIDE SEQUENCE</scope>
    <source>
        <strain evidence="4">UHER 2000/2452</strain>
    </source>
</reference>
<organism evidence="4 5">
    <name type="scientific">Drouetiella hepatica Uher 2000/2452</name>
    <dbReference type="NCBI Taxonomy" id="904376"/>
    <lineage>
        <taxon>Bacteria</taxon>
        <taxon>Bacillati</taxon>
        <taxon>Cyanobacteriota</taxon>
        <taxon>Cyanophyceae</taxon>
        <taxon>Oculatellales</taxon>
        <taxon>Oculatellaceae</taxon>
        <taxon>Drouetiella</taxon>
    </lineage>
</organism>
<proteinExistence type="predicted"/>
<dbReference type="PANTHER" id="PTHR46623">
    <property type="entry name" value="CARBOXYMETHYLENEBUTENOLIDASE-RELATED"/>
    <property type="match status" value="1"/>
</dbReference>
<name>A0A951QBP0_9CYAN</name>
<dbReference type="Proteomes" id="UP000757435">
    <property type="component" value="Unassembled WGS sequence"/>
</dbReference>
<reference evidence="4" key="2">
    <citation type="journal article" date="2022" name="Microbiol. Resour. Announc.">
        <title>Metagenome Sequencing to Explore Phylogenomics of Terrestrial Cyanobacteria.</title>
        <authorList>
            <person name="Ward R.D."/>
            <person name="Stajich J.E."/>
            <person name="Johansen J.R."/>
            <person name="Huntemann M."/>
            <person name="Clum A."/>
            <person name="Foster B."/>
            <person name="Foster B."/>
            <person name="Roux S."/>
            <person name="Palaniappan K."/>
            <person name="Varghese N."/>
            <person name="Mukherjee S."/>
            <person name="Reddy T.B.K."/>
            <person name="Daum C."/>
            <person name="Copeland A."/>
            <person name="Chen I.A."/>
            <person name="Ivanova N.N."/>
            <person name="Kyrpides N.C."/>
            <person name="Shapiro N."/>
            <person name="Eloe-Fadrosh E.A."/>
            <person name="Pietrasiak N."/>
        </authorList>
    </citation>
    <scope>NUCLEOTIDE SEQUENCE</scope>
    <source>
        <strain evidence="4">UHER 2000/2452</strain>
    </source>
</reference>
<feature type="domain" description="Dienelactone hydrolase" evidence="2">
    <location>
        <begin position="81"/>
        <end position="288"/>
    </location>
</feature>
<feature type="domain" description="YqhI" evidence="3">
    <location>
        <begin position="2"/>
        <end position="30"/>
    </location>
</feature>
<dbReference type="InterPro" id="IPR006311">
    <property type="entry name" value="TAT_signal"/>
</dbReference>
<dbReference type="PANTHER" id="PTHR46623:SF6">
    <property type="entry name" value="ALPHA_BETA-HYDROLASES SUPERFAMILY PROTEIN"/>
    <property type="match status" value="1"/>
</dbReference>
<dbReference type="Gene3D" id="3.40.50.1820">
    <property type="entry name" value="alpha/beta hydrolase"/>
    <property type="match status" value="1"/>
</dbReference>
<dbReference type="GO" id="GO:0016787">
    <property type="term" value="F:hydrolase activity"/>
    <property type="evidence" value="ECO:0007669"/>
    <property type="project" value="UniProtKB-KW"/>
</dbReference>
<accession>A0A951QBP0</accession>
<feature type="transmembrane region" description="Helical" evidence="1">
    <location>
        <begin position="32"/>
        <end position="49"/>
    </location>
</feature>
<dbReference type="InterPro" id="IPR002925">
    <property type="entry name" value="Dienelactn_hydro"/>
</dbReference>
<dbReference type="SUPFAM" id="SSF53474">
    <property type="entry name" value="alpha/beta-Hydrolases"/>
    <property type="match status" value="1"/>
</dbReference>
<dbReference type="EMBL" id="JAHHHD010000008">
    <property type="protein sequence ID" value="MBW4658929.1"/>
    <property type="molecule type" value="Genomic_DNA"/>
</dbReference>
<dbReference type="InterPro" id="IPR057802">
    <property type="entry name" value="YqhI_dom"/>
</dbReference>